<reference evidence="1 2" key="1">
    <citation type="journal article" date="2022" name="DNA Res.">
        <title>Chromosomal-level genome assembly of the orchid tree Bauhinia variegata (Leguminosae; Cercidoideae) supports the allotetraploid origin hypothesis of Bauhinia.</title>
        <authorList>
            <person name="Zhong Y."/>
            <person name="Chen Y."/>
            <person name="Zheng D."/>
            <person name="Pang J."/>
            <person name="Liu Y."/>
            <person name="Luo S."/>
            <person name="Meng S."/>
            <person name="Qian L."/>
            <person name="Wei D."/>
            <person name="Dai S."/>
            <person name="Zhou R."/>
        </authorList>
    </citation>
    <scope>NUCLEOTIDE SEQUENCE [LARGE SCALE GENOMIC DNA]</scope>
    <source>
        <strain evidence="1">BV-YZ2020</strain>
    </source>
</reference>
<evidence type="ECO:0000313" key="1">
    <source>
        <dbReference type="EMBL" id="KAI4329447.1"/>
    </source>
</evidence>
<organism evidence="1 2">
    <name type="scientific">Bauhinia variegata</name>
    <name type="common">Purple orchid tree</name>
    <name type="synonym">Phanera variegata</name>
    <dbReference type="NCBI Taxonomy" id="167791"/>
    <lineage>
        <taxon>Eukaryota</taxon>
        <taxon>Viridiplantae</taxon>
        <taxon>Streptophyta</taxon>
        <taxon>Embryophyta</taxon>
        <taxon>Tracheophyta</taxon>
        <taxon>Spermatophyta</taxon>
        <taxon>Magnoliopsida</taxon>
        <taxon>eudicotyledons</taxon>
        <taxon>Gunneridae</taxon>
        <taxon>Pentapetalae</taxon>
        <taxon>rosids</taxon>
        <taxon>fabids</taxon>
        <taxon>Fabales</taxon>
        <taxon>Fabaceae</taxon>
        <taxon>Cercidoideae</taxon>
        <taxon>Cercideae</taxon>
        <taxon>Bauhiniinae</taxon>
        <taxon>Bauhinia</taxon>
    </lineage>
</organism>
<dbReference type="EMBL" id="CM039433">
    <property type="protein sequence ID" value="KAI4329447.1"/>
    <property type="molecule type" value="Genomic_DNA"/>
</dbReference>
<gene>
    <name evidence="1" type="ORF">L6164_021710</name>
</gene>
<name>A0ACB9N0W4_BAUVA</name>
<keyword evidence="2" id="KW-1185">Reference proteome</keyword>
<sequence>MDGRVCELCNGEAFLYCPSDSAFLCWNCDIRVHKANFLVARHIREVLCCKCKCFAGNQISGGLVRPLSPICRSCSPSADDDSLSSSSSACVSSTESCATAPKKIRFLGRRKTEKIASSSSVTDVSGENCSNPAEVTSTTKMIQQMKGRESSVRNIGSRALKAEEVFMNWSRKIGVNGNCVASLALHALRFRREKLTVLPLRVALATSFWIGLRFCGDRSAATFQNLRRVEEISGVPGKLIVATEAKLVHALRQRRARRELKEGWAEC</sequence>
<comment type="caution">
    <text evidence="1">The sequence shown here is derived from an EMBL/GenBank/DDBJ whole genome shotgun (WGS) entry which is preliminary data.</text>
</comment>
<dbReference type="Proteomes" id="UP000828941">
    <property type="component" value="Chromosome 8"/>
</dbReference>
<accession>A0ACB9N0W4</accession>
<protein>
    <submittedName>
        <fullName evidence="1">Uncharacterized protein</fullName>
    </submittedName>
</protein>
<proteinExistence type="predicted"/>
<evidence type="ECO:0000313" key="2">
    <source>
        <dbReference type="Proteomes" id="UP000828941"/>
    </source>
</evidence>